<dbReference type="GO" id="GO:0016787">
    <property type="term" value="F:hydrolase activity"/>
    <property type="evidence" value="ECO:0007669"/>
    <property type="project" value="UniProtKB-KW"/>
</dbReference>
<organism evidence="5 6">
    <name type="scientific">Cytobacillus firmus DS1</name>
    <dbReference type="NCBI Taxonomy" id="1307436"/>
    <lineage>
        <taxon>Bacteria</taxon>
        <taxon>Bacillati</taxon>
        <taxon>Bacillota</taxon>
        <taxon>Bacilli</taxon>
        <taxon>Bacillales</taxon>
        <taxon>Bacillaceae</taxon>
        <taxon>Cytobacillus</taxon>
    </lineage>
</organism>
<accession>W7KZT1</accession>
<comment type="similarity">
    <text evidence="3">Belongs to the Nudix hydrolase family.</text>
</comment>
<gene>
    <name evidence="5" type="ORF">PBF_00540</name>
</gene>
<dbReference type="SUPFAM" id="SSF55811">
    <property type="entry name" value="Nudix"/>
    <property type="match status" value="1"/>
</dbReference>
<dbReference type="InterPro" id="IPR015797">
    <property type="entry name" value="NUDIX_hydrolase-like_dom_sf"/>
</dbReference>
<evidence type="ECO:0000259" key="4">
    <source>
        <dbReference type="PROSITE" id="PS51462"/>
    </source>
</evidence>
<dbReference type="PROSITE" id="PS51462">
    <property type="entry name" value="NUDIX"/>
    <property type="match status" value="1"/>
</dbReference>
<dbReference type="EMBL" id="APVL01000001">
    <property type="protein sequence ID" value="EWG12865.1"/>
    <property type="molecule type" value="Genomic_DNA"/>
</dbReference>
<dbReference type="PROSITE" id="PS00893">
    <property type="entry name" value="NUDIX_BOX"/>
    <property type="match status" value="1"/>
</dbReference>
<proteinExistence type="inferred from homology"/>
<keyword evidence="2 3" id="KW-0378">Hydrolase</keyword>
<reference evidence="6" key="1">
    <citation type="submission" date="2013-03" db="EMBL/GenBank/DDBJ databases">
        <title>Draft genome sequence of Bacillus firmus DS1.</title>
        <authorList>
            <person name="Peng D."/>
            <person name="Zhu L."/>
            <person name="Sun M."/>
        </authorList>
    </citation>
    <scope>NUCLEOTIDE SEQUENCE [LARGE SCALE GENOMIC DNA]</scope>
    <source>
        <strain evidence="6">DS1</strain>
    </source>
</reference>
<dbReference type="eggNOG" id="COG1051">
    <property type="taxonomic scope" value="Bacteria"/>
</dbReference>
<dbReference type="Pfam" id="PF00293">
    <property type="entry name" value="NUDIX"/>
    <property type="match status" value="1"/>
</dbReference>
<dbReference type="InterPro" id="IPR020084">
    <property type="entry name" value="NUDIX_hydrolase_CS"/>
</dbReference>
<protein>
    <submittedName>
        <fullName evidence="5">MutT/nudix family protein</fullName>
    </submittedName>
</protein>
<sequence length="162" mass="18514">MKKGLAAKIDEYLMKSKRSEGVSMKKWLGSAGVCIRGHKVLMVLQGTADEPKRWSVPSGGLEEGETFEECCIREIREETGFEVRVIRPIYKKESSGGEVRYYEVEIIGGKATIQDPDQLIYDIDWKSLEELRTLELCFPEDRNFLITQISFTYCGEDYGVEL</sequence>
<evidence type="ECO:0000256" key="2">
    <source>
        <dbReference type="ARBA" id="ARBA00022801"/>
    </source>
</evidence>
<dbReference type="InterPro" id="IPR000086">
    <property type="entry name" value="NUDIX_hydrolase_dom"/>
</dbReference>
<evidence type="ECO:0000256" key="3">
    <source>
        <dbReference type="RuleBase" id="RU003476"/>
    </source>
</evidence>
<dbReference type="AlphaFoldDB" id="W7KZT1"/>
<feature type="domain" description="Nudix hydrolase" evidence="4">
    <location>
        <begin position="26"/>
        <end position="150"/>
    </location>
</feature>
<comment type="cofactor">
    <cofactor evidence="1">
        <name>Mg(2+)</name>
        <dbReference type="ChEBI" id="CHEBI:18420"/>
    </cofactor>
</comment>
<reference evidence="5 6" key="2">
    <citation type="journal article" date="2016" name="Sci. Rep.">
        <title>A novel serine protease, Sep1, from Bacillus firmus DS-1 has nematicidal activity and degrades multiple intestinal-associated nematode proteins.</title>
        <authorList>
            <person name="Geng C."/>
            <person name="Nie X."/>
            <person name="Tang Z."/>
            <person name="Zhang Y."/>
            <person name="Lin J."/>
            <person name="Sun M."/>
            <person name="Peng D."/>
        </authorList>
    </citation>
    <scope>NUCLEOTIDE SEQUENCE [LARGE SCALE GENOMIC DNA]</scope>
    <source>
        <strain evidence="5 6">DS1</strain>
    </source>
</reference>
<name>W7KZT1_CYTFI</name>
<evidence type="ECO:0000313" key="5">
    <source>
        <dbReference type="EMBL" id="EWG12865.1"/>
    </source>
</evidence>
<dbReference type="PANTHER" id="PTHR43046:SF2">
    <property type="entry name" value="8-OXO-DGTP DIPHOSPHATASE-RELATED"/>
    <property type="match status" value="1"/>
</dbReference>
<dbReference type="PANTHER" id="PTHR43046">
    <property type="entry name" value="GDP-MANNOSE MANNOSYL HYDROLASE"/>
    <property type="match status" value="1"/>
</dbReference>
<evidence type="ECO:0000256" key="1">
    <source>
        <dbReference type="ARBA" id="ARBA00001946"/>
    </source>
</evidence>
<evidence type="ECO:0000313" key="6">
    <source>
        <dbReference type="Proteomes" id="UP000019270"/>
    </source>
</evidence>
<dbReference type="InterPro" id="IPR020476">
    <property type="entry name" value="Nudix_hydrolase"/>
</dbReference>
<dbReference type="PRINTS" id="PR00502">
    <property type="entry name" value="NUDIXFAMILY"/>
</dbReference>
<comment type="caution">
    <text evidence="5">The sequence shown here is derived from an EMBL/GenBank/DDBJ whole genome shotgun (WGS) entry which is preliminary data.</text>
</comment>
<dbReference type="Gene3D" id="3.90.79.10">
    <property type="entry name" value="Nucleoside Triphosphate Pyrophosphohydrolase"/>
    <property type="match status" value="1"/>
</dbReference>
<dbReference type="PATRIC" id="fig|1307436.3.peg.123"/>
<dbReference type="Proteomes" id="UP000019270">
    <property type="component" value="Unassembled WGS sequence"/>
</dbReference>